<proteinExistence type="predicted"/>
<protein>
    <submittedName>
        <fullName evidence="1">Uncharacterized protein</fullName>
    </submittedName>
</protein>
<dbReference type="Proteomes" id="UP000063699">
    <property type="component" value="Chromosome"/>
</dbReference>
<reference evidence="1 2" key="1">
    <citation type="submission" date="2015-07" db="EMBL/GenBank/DDBJ databases">
        <title>Genome sequencing of Kibdelosporangium phytohabitans.</title>
        <authorList>
            <person name="Qin S."/>
            <person name="Xing K."/>
        </authorList>
    </citation>
    <scope>NUCLEOTIDE SEQUENCE [LARGE SCALE GENOMIC DNA]</scope>
    <source>
        <strain evidence="1 2">KLBMP1111</strain>
    </source>
</reference>
<accession>A0A0N9I353</accession>
<dbReference type="KEGG" id="kphy:AOZ06_20250"/>
<dbReference type="EMBL" id="CP012752">
    <property type="protein sequence ID" value="ALG08934.1"/>
    <property type="molecule type" value="Genomic_DNA"/>
</dbReference>
<name>A0A0N9I353_9PSEU</name>
<dbReference type="RefSeq" id="WP_054290840.1">
    <property type="nucleotide sequence ID" value="NZ_CP012752.1"/>
</dbReference>
<dbReference type="STRING" id="860235.AOZ06_20250"/>
<keyword evidence="2" id="KW-1185">Reference proteome</keyword>
<gene>
    <name evidence="1" type="ORF">AOZ06_20250</name>
</gene>
<evidence type="ECO:0000313" key="2">
    <source>
        <dbReference type="Proteomes" id="UP000063699"/>
    </source>
</evidence>
<dbReference type="OrthoDB" id="5188961at2"/>
<evidence type="ECO:0000313" key="1">
    <source>
        <dbReference type="EMBL" id="ALG08934.1"/>
    </source>
</evidence>
<organism evidence="1 2">
    <name type="scientific">Kibdelosporangium phytohabitans</name>
    <dbReference type="NCBI Taxonomy" id="860235"/>
    <lineage>
        <taxon>Bacteria</taxon>
        <taxon>Bacillati</taxon>
        <taxon>Actinomycetota</taxon>
        <taxon>Actinomycetes</taxon>
        <taxon>Pseudonocardiales</taxon>
        <taxon>Pseudonocardiaceae</taxon>
        <taxon>Kibdelosporangium</taxon>
    </lineage>
</organism>
<sequence length="264" mass="27692">MPFPSATFAVWASAWLHGAAAPDDTLDALAIWAEMHEVVADDEGTATALELPARDERAGQLAALLAALRKAGATTTRLVIPVPGDVRGLGGSTRLASEAVRAGEAVTLPEAGVAVVPETVADSVIRWTVFDLPTTSPGEHTPLGEADHNLSTAMREAAGTLASLDLSSNRSGVRHEIKQRVATSARARWPIGMPQKALRVWQRATEVAAMLEVAAEDDPGGAMSSSATLRRSEALRPLANAVRIARCAAIDEAVRVLSDHAGRH</sequence>
<dbReference type="AlphaFoldDB" id="A0A0N9I353"/>